<evidence type="ECO:0000256" key="1">
    <source>
        <dbReference type="ARBA" id="ARBA00001941"/>
    </source>
</evidence>
<evidence type="ECO:0000256" key="3">
    <source>
        <dbReference type="ARBA" id="ARBA00022723"/>
    </source>
</evidence>
<keyword evidence="3" id="KW-0479">Metal-binding</keyword>
<dbReference type="InterPro" id="IPR018371">
    <property type="entry name" value="Chitin-binding_1_CS"/>
</dbReference>
<dbReference type="GO" id="GO:0008061">
    <property type="term" value="F:chitin binding"/>
    <property type="evidence" value="ECO:0007669"/>
    <property type="project" value="UniProtKB-UniRule"/>
</dbReference>
<dbReference type="EMBL" id="KN847494">
    <property type="protein sequence ID" value="KIW16636.1"/>
    <property type="molecule type" value="Genomic_DNA"/>
</dbReference>
<evidence type="ECO:0000259" key="10">
    <source>
        <dbReference type="PROSITE" id="PS50941"/>
    </source>
</evidence>
<dbReference type="SUPFAM" id="SSF57016">
    <property type="entry name" value="Plant lectins/antimicrobial peptides"/>
    <property type="match status" value="1"/>
</dbReference>
<keyword evidence="4 9" id="KW-0732">Signal</keyword>
<dbReference type="GO" id="GO:0046872">
    <property type="term" value="F:metal ion binding"/>
    <property type="evidence" value="ECO:0007669"/>
    <property type="project" value="UniProtKB-KW"/>
</dbReference>
<dbReference type="PROSITE" id="PS51677">
    <property type="entry name" value="NODB"/>
    <property type="match status" value="1"/>
</dbReference>
<dbReference type="Gene3D" id="3.20.20.370">
    <property type="entry name" value="Glycoside hydrolase/deacetylase"/>
    <property type="match status" value="1"/>
</dbReference>
<evidence type="ECO:0000256" key="7">
    <source>
        <dbReference type="ARBA" id="ARBA00023285"/>
    </source>
</evidence>
<organism evidence="12 13">
    <name type="scientific">Exophiala spinifera</name>
    <dbReference type="NCBI Taxonomy" id="91928"/>
    <lineage>
        <taxon>Eukaryota</taxon>
        <taxon>Fungi</taxon>
        <taxon>Dikarya</taxon>
        <taxon>Ascomycota</taxon>
        <taxon>Pezizomycotina</taxon>
        <taxon>Eurotiomycetes</taxon>
        <taxon>Chaetothyriomycetidae</taxon>
        <taxon>Chaetothyriales</taxon>
        <taxon>Herpotrichiellaceae</taxon>
        <taxon>Exophiala</taxon>
    </lineage>
</organism>
<evidence type="ECO:0000256" key="4">
    <source>
        <dbReference type="ARBA" id="ARBA00022729"/>
    </source>
</evidence>
<evidence type="ECO:0008006" key="14">
    <source>
        <dbReference type="Google" id="ProtNLM"/>
    </source>
</evidence>
<name>A0A0D1YNH3_9EURO</name>
<proteinExistence type="predicted"/>
<evidence type="ECO:0000256" key="2">
    <source>
        <dbReference type="ARBA" id="ARBA00022669"/>
    </source>
</evidence>
<keyword evidence="6" id="KW-0119">Carbohydrate metabolism</keyword>
<evidence type="ECO:0000313" key="12">
    <source>
        <dbReference type="EMBL" id="KIW16636.1"/>
    </source>
</evidence>
<dbReference type="GO" id="GO:0005975">
    <property type="term" value="P:carbohydrate metabolic process"/>
    <property type="evidence" value="ECO:0007669"/>
    <property type="project" value="InterPro"/>
</dbReference>
<evidence type="ECO:0000256" key="6">
    <source>
        <dbReference type="ARBA" id="ARBA00023277"/>
    </source>
</evidence>
<dbReference type="AlphaFoldDB" id="A0A0D1YNH3"/>
<evidence type="ECO:0000256" key="8">
    <source>
        <dbReference type="PROSITE-ProRule" id="PRU00261"/>
    </source>
</evidence>
<feature type="domain" description="NodB homology" evidence="11">
    <location>
        <begin position="109"/>
        <end position="302"/>
    </location>
</feature>
<dbReference type="PANTHER" id="PTHR46471">
    <property type="entry name" value="CHITIN DEACETYLASE"/>
    <property type="match status" value="1"/>
</dbReference>
<keyword evidence="2 8" id="KW-0147">Chitin-binding</keyword>
<protein>
    <recommendedName>
        <fullName evidence="14">NodB homology domain-containing protein</fullName>
    </recommendedName>
</protein>
<dbReference type="Pfam" id="PF01522">
    <property type="entry name" value="Polysacc_deac_1"/>
    <property type="match status" value="1"/>
</dbReference>
<sequence>MHPLTALLPLFLATGAHAVLMVPSQAATGEQRCGLQGDNERCPDGQCCSQAGFCGTGKDFCSVPTNCQLGFGWCDSDVNPSGPSLSGEERAQVGAVPYGKPITSCTKPGVIALTFDDGPSDDTAKLLDILVKRNAKATFFVPGIANGRGRIDTTKGRMELIKRMFQDGHQIGSHSWSHFDIDALTSEERKTDLAKNERAIANILNKYPTYMRPPYMKCTGETGCLADLMDRGYHDVGYSVDSTDWSHPEDLDAMKQAFDEAFNQTAQDGRMLLIQHDTIHKSAIDLTEHILDAVDQKGWKAVTVGECLEDPAENWYRTPKEARPASMALGSCIVSQDGYCGTLDYFKDKPECWKSAQKCFDDAKKCFDDGKRVDKRPCQDMDNVCRQLMDYCTMCGATLVSSPGCLACKPGWELKLRGREVSCTTEGLSIDNPKA</sequence>
<dbReference type="Pfam" id="PF00187">
    <property type="entry name" value="Chitin_bind_1"/>
    <property type="match status" value="1"/>
</dbReference>
<dbReference type="PROSITE" id="PS00026">
    <property type="entry name" value="CHIT_BIND_I_1"/>
    <property type="match status" value="1"/>
</dbReference>
<dbReference type="InterPro" id="IPR002509">
    <property type="entry name" value="NODB_dom"/>
</dbReference>
<dbReference type="Gene3D" id="3.30.60.10">
    <property type="entry name" value="Endochitinase-like"/>
    <property type="match status" value="1"/>
</dbReference>
<dbReference type="CDD" id="cd10951">
    <property type="entry name" value="CE4_ClCDA_like"/>
    <property type="match status" value="1"/>
</dbReference>
<feature type="disulfide bond" evidence="8">
    <location>
        <begin position="42"/>
        <end position="54"/>
    </location>
</feature>
<reference evidence="12 13" key="1">
    <citation type="submission" date="2015-01" db="EMBL/GenBank/DDBJ databases">
        <title>The Genome Sequence of Exophiala spinifera CBS89968.</title>
        <authorList>
            <consortium name="The Broad Institute Genomics Platform"/>
            <person name="Cuomo C."/>
            <person name="de Hoog S."/>
            <person name="Gorbushina A."/>
            <person name="Stielow B."/>
            <person name="Teixiera M."/>
            <person name="Abouelleil A."/>
            <person name="Chapman S.B."/>
            <person name="Priest M."/>
            <person name="Young S.K."/>
            <person name="Wortman J."/>
            <person name="Nusbaum C."/>
            <person name="Birren B."/>
        </authorList>
    </citation>
    <scope>NUCLEOTIDE SEQUENCE [LARGE SCALE GENOMIC DNA]</scope>
    <source>
        <strain evidence="12 13">CBS 89968</strain>
    </source>
</reference>
<dbReference type="VEuPathDB" id="FungiDB:PV08_03824"/>
<dbReference type="Proteomes" id="UP000053328">
    <property type="component" value="Unassembled WGS sequence"/>
</dbReference>
<dbReference type="InterPro" id="IPR036861">
    <property type="entry name" value="Endochitinase-like_sf"/>
</dbReference>
<feature type="disulfide bond" evidence="8">
    <location>
        <begin position="47"/>
        <end position="61"/>
    </location>
</feature>
<feature type="chain" id="PRO_5002237079" description="NodB homology domain-containing protein" evidence="9">
    <location>
        <begin position="19"/>
        <end position="435"/>
    </location>
</feature>
<feature type="domain" description="Chitin-binding type-1" evidence="10">
    <location>
        <begin position="30"/>
        <end position="76"/>
    </location>
</feature>
<dbReference type="SMART" id="SM00270">
    <property type="entry name" value="ChtBD1"/>
    <property type="match status" value="1"/>
</dbReference>
<dbReference type="STRING" id="91928.A0A0D1YNH3"/>
<dbReference type="OrthoDB" id="407355at2759"/>
<comment type="caution">
    <text evidence="8">Lacks conserved residue(s) required for the propagation of feature annotation.</text>
</comment>
<keyword evidence="5" id="KW-0378">Hydrolase</keyword>
<evidence type="ECO:0000259" key="11">
    <source>
        <dbReference type="PROSITE" id="PS51677"/>
    </source>
</evidence>
<dbReference type="InterPro" id="IPR011330">
    <property type="entry name" value="Glyco_hydro/deAcase_b/a-brl"/>
</dbReference>
<feature type="signal peptide" evidence="9">
    <location>
        <begin position="1"/>
        <end position="18"/>
    </location>
</feature>
<dbReference type="InterPro" id="IPR001002">
    <property type="entry name" value="Chitin-bd_1"/>
</dbReference>
<dbReference type="GeneID" id="27330907"/>
<evidence type="ECO:0000256" key="5">
    <source>
        <dbReference type="ARBA" id="ARBA00022801"/>
    </source>
</evidence>
<dbReference type="PANTHER" id="PTHR46471:SF4">
    <property type="entry name" value="CHITIN DEACETYLASE"/>
    <property type="match status" value="1"/>
</dbReference>
<dbReference type="PROSITE" id="PS50941">
    <property type="entry name" value="CHIT_BIND_I_2"/>
    <property type="match status" value="1"/>
</dbReference>
<dbReference type="HOGENOM" id="CLU_021264_11_3_1"/>
<keyword evidence="13" id="KW-1185">Reference proteome</keyword>
<evidence type="ECO:0000256" key="9">
    <source>
        <dbReference type="SAM" id="SignalP"/>
    </source>
</evidence>
<accession>A0A0D1YNH3</accession>
<keyword evidence="7" id="KW-0170">Cobalt</keyword>
<dbReference type="RefSeq" id="XP_016236852.1">
    <property type="nucleotide sequence ID" value="XM_016378175.1"/>
</dbReference>
<comment type="cofactor">
    <cofactor evidence="1">
        <name>Co(2+)</name>
        <dbReference type="ChEBI" id="CHEBI:48828"/>
    </cofactor>
</comment>
<evidence type="ECO:0000313" key="13">
    <source>
        <dbReference type="Proteomes" id="UP000053328"/>
    </source>
</evidence>
<dbReference type="SUPFAM" id="SSF88713">
    <property type="entry name" value="Glycoside hydrolase/deacetylase"/>
    <property type="match status" value="1"/>
</dbReference>
<dbReference type="GO" id="GO:0016810">
    <property type="term" value="F:hydrolase activity, acting on carbon-nitrogen (but not peptide) bonds"/>
    <property type="evidence" value="ECO:0007669"/>
    <property type="project" value="InterPro"/>
</dbReference>
<feature type="disulfide bond" evidence="8">
    <location>
        <begin position="33"/>
        <end position="48"/>
    </location>
</feature>
<gene>
    <name evidence="12" type="ORF">PV08_03824</name>
</gene>
<keyword evidence="8" id="KW-1015">Disulfide bond</keyword>
<dbReference type="CDD" id="cd00035">
    <property type="entry name" value="ChtBD1"/>
    <property type="match status" value="1"/>
</dbReference>